<sequence>MKYAFQPEILRQTLHSLIKICICRIRTLRLIHMEDQVRIYDSAAEEEARRESARSILNAYIQSRIAFYDGTGSSSMTYERLLGKDFAIYALRGIETAEDYAREAFHAVESSSEETAMGTRWQELIASIAENAIDTGDLTATRDGAVYVIELKSQENTTNSSSFPNELRSLRQRMKEITGRKRASNQRVEAAICITRSTISKDEWRTFEVSGVTQENADLKNFRYRYLSGTAMWQWLCGIDSPYGLIRPFSSINSEAVLLARESSLERVTTQLLEELDKNGLPHTLDGVAELSDRYKAEKEAKRREREAKRNARNTGR</sequence>
<gene>
    <name evidence="3" type="ORF">GBA83_09280</name>
</gene>
<accession>A0A7J5TLT8</accession>
<dbReference type="EMBL" id="WDOP01000012">
    <property type="protein sequence ID" value="KAB7486084.1"/>
    <property type="molecule type" value="Genomic_DNA"/>
</dbReference>
<organism evidence="3 4">
    <name type="scientific">Bifidobacterium bifidum</name>
    <dbReference type="NCBI Taxonomy" id="1681"/>
    <lineage>
        <taxon>Bacteria</taxon>
        <taxon>Bacillati</taxon>
        <taxon>Actinomycetota</taxon>
        <taxon>Actinomycetes</taxon>
        <taxon>Bifidobacteriales</taxon>
        <taxon>Bifidobacteriaceae</taxon>
        <taxon>Bifidobacterium</taxon>
    </lineage>
</organism>
<reference evidence="3 4" key="1">
    <citation type="journal article" date="2019" name="Nat. Med.">
        <title>A library of human gut bacterial isolates paired with longitudinal multiomics data enables mechanistic microbiome research.</title>
        <authorList>
            <person name="Poyet M."/>
            <person name="Groussin M."/>
            <person name="Gibbons S.M."/>
            <person name="Avila-Pacheco J."/>
            <person name="Jiang X."/>
            <person name="Kearney S.M."/>
            <person name="Perrotta A.R."/>
            <person name="Berdy B."/>
            <person name="Zhao S."/>
            <person name="Lieberman T.D."/>
            <person name="Swanson P.K."/>
            <person name="Smith M."/>
            <person name="Roesemann S."/>
            <person name="Alexander J.E."/>
            <person name="Rich S.A."/>
            <person name="Livny J."/>
            <person name="Vlamakis H."/>
            <person name="Clish C."/>
            <person name="Bullock K."/>
            <person name="Deik A."/>
            <person name="Scott J."/>
            <person name="Pierce K.A."/>
            <person name="Xavier R.J."/>
            <person name="Alm E.J."/>
        </authorList>
    </citation>
    <scope>NUCLEOTIDE SEQUENCE [LARGE SCALE GENOMIC DNA]</scope>
    <source>
        <strain evidence="3 4">BIOML-A13</strain>
    </source>
</reference>
<feature type="region of interest" description="Disordered" evidence="1">
    <location>
        <begin position="296"/>
        <end position="317"/>
    </location>
</feature>
<dbReference type="Proteomes" id="UP000451386">
    <property type="component" value="Unassembled WGS sequence"/>
</dbReference>
<evidence type="ECO:0000259" key="2">
    <source>
        <dbReference type="Pfam" id="PF14511"/>
    </source>
</evidence>
<proteinExistence type="predicted"/>
<protein>
    <recommendedName>
        <fullName evidence="2">Type II restriction endonuclease EcoO109IR domain-containing protein</fullName>
    </recommendedName>
</protein>
<dbReference type="Pfam" id="PF14511">
    <property type="entry name" value="RE_EcoO109I"/>
    <property type="match status" value="1"/>
</dbReference>
<evidence type="ECO:0000256" key="1">
    <source>
        <dbReference type="SAM" id="MobiDB-lite"/>
    </source>
</evidence>
<evidence type="ECO:0000313" key="3">
    <source>
        <dbReference type="EMBL" id="KAB7486084.1"/>
    </source>
</evidence>
<dbReference type="AlphaFoldDB" id="A0A7J5TLT8"/>
<feature type="domain" description="Type II restriction endonuclease EcoO109IR" evidence="2">
    <location>
        <begin position="89"/>
        <end position="196"/>
    </location>
</feature>
<comment type="caution">
    <text evidence="3">The sequence shown here is derived from an EMBL/GenBank/DDBJ whole genome shotgun (WGS) entry which is preliminary data.</text>
</comment>
<name>A0A7J5TLT8_BIFBI</name>
<feature type="compositionally biased region" description="Basic and acidic residues" evidence="1">
    <location>
        <begin position="296"/>
        <end position="310"/>
    </location>
</feature>
<evidence type="ECO:0000313" key="4">
    <source>
        <dbReference type="Proteomes" id="UP000451386"/>
    </source>
</evidence>
<dbReference type="InterPro" id="IPR032793">
    <property type="entry name" value="RE_EcoO109IR"/>
</dbReference>